<comment type="caution">
    <text evidence="2">The sequence shown here is derived from an EMBL/GenBank/DDBJ whole genome shotgun (WGS) entry which is preliminary data.</text>
</comment>
<keyword evidence="2" id="KW-0067">ATP-binding</keyword>
<sequence length="742" mass="79574">QADDAGREHTNVVHLPVRPAAAPADTVAGTAGLEPDAALVGELLTDEESAELDRRMAAQKARARAAAGAVVAVVRTGVTHDRTRRVVRGVARNALYVPAGGAVVARQVWEAHTTARYERMMRAAEAAGDFGAVAEWEERRARFLAERHRRTMAWLHAPVAVVKAALVALVALVGVLVLAGVVLAVTRAELAAFLAPFLTAFAVLSGVVTVIDAVWGAVSVLAPFAAVGYLWHVGRTRTTPPAWAAGRTEDRQDVPITPSVLVTALRDLGVAKLTKAIKDMGDAGAGMLGLIRIAGCGVEVDVTLPSGVSTKDVKDKRQRLAENLFRHEHELFITIPPAARTVRLWIADPGALDEPIGPSPLTLDDTLTADMYTGRAPWGQDLRGESVLLPLLQRHLLITGLSNQGKTAALRALALWLALDPTVEFRIADLKGIGDWHMFVGLATEMIAGPTDEHACAATHMLEKGVEEMERRLAAVDPDTHKNGVTRDLARAGTGFHPLVLIVDEAQQAFMNVAIGDDKRPYGGQKSTSRYFMAARKIHNQGRAVNVILWQGTQNPTDQNLPKLVREGAHIRASLVLGTEAESRMALGDKAVNAGAAPHELRQGLDKGTLVVAGDGVPLPPQQASITVRTHFIDGDDATAIADRAKTLRGRRATTITEAAPARDLLADVAQVMGEEVRVRTEVVRQRLAELDTGTYEGMTADDLTKGLADDGVEPYKYNGRMHLRLSEVRQAITQRDEAAGE</sequence>
<keyword evidence="1" id="KW-0812">Transmembrane</keyword>
<keyword evidence="3" id="KW-1185">Reference proteome</keyword>
<dbReference type="InterPro" id="IPR027417">
    <property type="entry name" value="P-loop_NTPase"/>
</dbReference>
<proteinExistence type="predicted"/>
<dbReference type="RefSeq" id="WP_380730374.1">
    <property type="nucleotide sequence ID" value="NZ_JBHTLK010000406.1"/>
</dbReference>
<evidence type="ECO:0000313" key="2">
    <source>
        <dbReference type="EMBL" id="MFD1152487.1"/>
    </source>
</evidence>
<gene>
    <name evidence="2" type="ORF">ACFQ3T_35570</name>
</gene>
<keyword evidence="2" id="KW-0547">Nucleotide-binding</keyword>
<organism evidence="2 3">
    <name type="scientific">Saccharothrix hoggarensis</name>
    <dbReference type="NCBI Taxonomy" id="913853"/>
    <lineage>
        <taxon>Bacteria</taxon>
        <taxon>Bacillati</taxon>
        <taxon>Actinomycetota</taxon>
        <taxon>Actinomycetes</taxon>
        <taxon>Pseudonocardiales</taxon>
        <taxon>Pseudonocardiaceae</taxon>
        <taxon>Saccharothrix</taxon>
    </lineage>
</organism>
<dbReference type="Gene3D" id="3.40.50.300">
    <property type="entry name" value="P-loop containing nucleotide triphosphate hydrolases"/>
    <property type="match status" value="1"/>
</dbReference>
<evidence type="ECO:0000313" key="3">
    <source>
        <dbReference type="Proteomes" id="UP001597168"/>
    </source>
</evidence>
<dbReference type="Proteomes" id="UP001597168">
    <property type="component" value="Unassembled WGS sequence"/>
</dbReference>
<dbReference type="GO" id="GO:0005524">
    <property type="term" value="F:ATP binding"/>
    <property type="evidence" value="ECO:0007669"/>
    <property type="project" value="UniProtKB-KW"/>
</dbReference>
<dbReference type="EMBL" id="JBHTLK010000406">
    <property type="protein sequence ID" value="MFD1152487.1"/>
    <property type="molecule type" value="Genomic_DNA"/>
</dbReference>
<keyword evidence="1" id="KW-1133">Transmembrane helix</keyword>
<reference evidence="3" key="1">
    <citation type="journal article" date="2019" name="Int. J. Syst. Evol. Microbiol.">
        <title>The Global Catalogue of Microorganisms (GCM) 10K type strain sequencing project: providing services to taxonomists for standard genome sequencing and annotation.</title>
        <authorList>
            <consortium name="The Broad Institute Genomics Platform"/>
            <consortium name="The Broad Institute Genome Sequencing Center for Infectious Disease"/>
            <person name="Wu L."/>
            <person name="Ma J."/>
        </authorList>
    </citation>
    <scope>NUCLEOTIDE SEQUENCE [LARGE SCALE GENOMIC DNA]</scope>
    <source>
        <strain evidence="3">CCUG 60214</strain>
    </source>
</reference>
<dbReference type="SUPFAM" id="SSF52540">
    <property type="entry name" value="P-loop containing nucleoside triphosphate hydrolases"/>
    <property type="match status" value="1"/>
</dbReference>
<name>A0ABW3R5Y6_9PSEU</name>
<keyword evidence="1" id="KW-0472">Membrane</keyword>
<feature type="transmembrane region" description="Helical" evidence="1">
    <location>
        <begin position="190"/>
        <end position="208"/>
    </location>
</feature>
<evidence type="ECO:0000256" key="1">
    <source>
        <dbReference type="SAM" id="Phobius"/>
    </source>
</evidence>
<accession>A0ABW3R5Y6</accession>
<feature type="transmembrane region" description="Helical" evidence="1">
    <location>
        <begin position="157"/>
        <end position="184"/>
    </location>
</feature>
<feature type="non-terminal residue" evidence="2">
    <location>
        <position position="1"/>
    </location>
</feature>
<protein>
    <submittedName>
        <fullName evidence="2">ATP-binding protein</fullName>
    </submittedName>
</protein>